<dbReference type="InterPro" id="IPR013154">
    <property type="entry name" value="ADH-like_N"/>
</dbReference>
<dbReference type="PANTHER" id="PTHR43350">
    <property type="entry name" value="NAD-DEPENDENT ALCOHOL DEHYDROGENASE"/>
    <property type="match status" value="1"/>
</dbReference>
<dbReference type="GO" id="GO:0016491">
    <property type="term" value="F:oxidoreductase activity"/>
    <property type="evidence" value="ECO:0007669"/>
    <property type="project" value="UniProtKB-KW"/>
</dbReference>
<dbReference type="SUPFAM" id="SSF50129">
    <property type="entry name" value="GroES-like"/>
    <property type="match status" value="1"/>
</dbReference>
<keyword evidence="5" id="KW-0560">Oxidoreductase</keyword>
<dbReference type="STRING" id="224999.GCA_001485475_00951"/>
<dbReference type="Pfam" id="PF00107">
    <property type="entry name" value="ADH_zinc_N"/>
    <property type="match status" value="1"/>
</dbReference>
<feature type="domain" description="Enoyl reductase (ER)" evidence="6">
    <location>
        <begin position="7"/>
        <end position="294"/>
    </location>
</feature>
<sequence>MKSLRITSNEDAKIYLLEEEVDDPSDTQVQVEVITSVVSPGTERAFILSMENTDKSYPRTLGYSVAGIVTKVGSNVKGFKPGDRVAGILAHRTIGNIEQHNLVHIPNGVTFEEAAFVRIGVIAMQAVRKARIELGEGVLVFGLGLIGQMAMQLAKANGALPIIGIDVVESKLELAKINGCTYTFDANMKNLEQEFKNVNNGCLPQVVIESTGFPEPIKLSLRYACNLGRVIILGSTRGNTEINFYKDIHKKGLVVIGAHISTNPAMQSYTAHWCFRDNALCFLNLLKEKRINVTSLISQKESFEKFNNIYKNVLERNDDYITSVITWKWR</sequence>
<gene>
    <name evidence="7" type="ORF">TSYNT_6327</name>
</gene>
<dbReference type="InterPro" id="IPR011032">
    <property type="entry name" value="GroES-like_sf"/>
</dbReference>
<evidence type="ECO:0000256" key="4">
    <source>
        <dbReference type="ARBA" id="ARBA00022833"/>
    </source>
</evidence>
<dbReference type="SMART" id="SM00829">
    <property type="entry name" value="PKS_ER"/>
    <property type="match status" value="1"/>
</dbReference>
<name>A0A0U9HDW7_9FIRM</name>
<dbReference type="Gene3D" id="3.90.180.10">
    <property type="entry name" value="Medium-chain alcohol dehydrogenases, catalytic domain"/>
    <property type="match status" value="2"/>
</dbReference>
<proteinExistence type="inferred from homology"/>
<dbReference type="PANTHER" id="PTHR43350:SF19">
    <property type="entry name" value="D-GULOSIDE 3-DEHYDROGENASE"/>
    <property type="match status" value="1"/>
</dbReference>
<evidence type="ECO:0000256" key="1">
    <source>
        <dbReference type="ARBA" id="ARBA00001947"/>
    </source>
</evidence>
<dbReference type="CDD" id="cd08255">
    <property type="entry name" value="2-desacetyl-2-hydroxyethyl_bacteriochlorophyllide_like"/>
    <property type="match status" value="1"/>
</dbReference>
<protein>
    <submittedName>
        <fullName evidence="7">Threonine dehydrogenase</fullName>
    </submittedName>
</protein>
<evidence type="ECO:0000256" key="2">
    <source>
        <dbReference type="ARBA" id="ARBA00008072"/>
    </source>
</evidence>
<reference evidence="7" key="1">
    <citation type="journal article" date="2016" name="Genome Announc.">
        <title>Draft Genome Sequence of the Syntrophic Lactate-Degrading Bacterium Tepidanaerobacter syntrophicus JLT.</title>
        <authorList>
            <person name="Matsuura N."/>
            <person name="Ohashi A."/>
            <person name="Tourlousse D.M."/>
            <person name="Sekiguchi Y."/>
        </authorList>
    </citation>
    <scope>NUCLEOTIDE SEQUENCE [LARGE SCALE GENOMIC DNA]</scope>
    <source>
        <strain evidence="7">JL</strain>
    </source>
</reference>
<keyword evidence="4" id="KW-0862">Zinc</keyword>
<dbReference type="GO" id="GO:0046872">
    <property type="term" value="F:metal ion binding"/>
    <property type="evidence" value="ECO:0007669"/>
    <property type="project" value="UniProtKB-KW"/>
</dbReference>
<dbReference type="InterPro" id="IPR036291">
    <property type="entry name" value="NAD(P)-bd_dom_sf"/>
</dbReference>
<evidence type="ECO:0000313" key="8">
    <source>
        <dbReference type="Proteomes" id="UP000062160"/>
    </source>
</evidence>
<dbReference type="AlphaFoldDB" id="A0A0U9HDW7"/>
<dbReference type="SUPFAM" id="SSF51735">
    <property type="entry name" value="NAD(P)-binding Rossmann-fold domains"/>
    <property type="match status" value="1"/>
</dbReference>
<evidence type="ECO:0000313" key="7">
    <source>
        <dbReference type="EMBL" id="GAQ24942.1"/>
    </source>
</evidence>
<dbReference type="Gene3D" id="3.40.50.720">
    <property type="entry name" value="NAD(P)-binding Rossmann-like Domain"/>
    <property type="match status" value="1"/>
</dbReference>
<keyword evidence="8" id="KW-1185">Reference proteome</keyword>
<dbReference type="Pfam" id="PF08240">
    <property type="entry name" value="ADH_N"/>
    <property type="match status" value="1"/>
</dbReference>
<dbReference type="InterPro" id="IPR013149">
    <property type="entry name" value="ADH-like_C"/>
</dbReference>
<evidence type="ECO:0000259" key="6">
    <source>
        <dbReference type="SMART" id="SM00829"/>
    </source>
</evidence>
<dbReference type="Proteomes" id="UP000062160">
    <property type="component" value="Unassembled WGS sequence"/>
</dbReference>
<accession>A0A0U9HDW7</accession>
<keyword evidence="3" id="KW-0479">Metal-binding</keyword>
<evidence type="ECO:0000256" key="5">
    <source>
        <dbReference type="ARBA" id="ARBA00023002"/>
    </source>
</evidence>
<dbReference type="OrthoDB" id="9781031at2"/>
<dbReference type="EMBL" id="DF977000">
    <property type="protein sequence ID" value="GAQ24942.1"/>
    <property type="molecule type" value="Genomic_DNA"/>
</dbReference>
<evidence type="ECO:0000256" key="3">
    <source>
        <dbReference type="ARBA" id="ARBA00022723"/>
    </source>
</evidence>
<dbReference type="InterPro" id="IPR020843">
    <property type="entry name" value="ER"/>
</dbReference>
<organism evidence="7">
    <name type="scientific">Tepidanaerobacter syntrophicus</name>
    <dbReference type="NCBI Taxonomy" id="224999"/>
    <lineage>
        <taxon>Bacteria</taxon>
        <taxon>Bacillati</taxon>
        <taxon>Bacillota</taxon>
        <taxon>Clostridia</taxon>
        <taxon>Thermosediminibacterales</taxon>
        <taxon>Tepidanaerobacteraceae</taxon>
        <taxon>Tepidanaerobacter</taxon>
    </lineage>
</organism>
<comment type="cofactor">
    <cofactor evidence="1">
        <name>Zn(2+)</name>
        <dbReference type="ChEBI" id="CHEBI:29105"/>
    </cofactor>
</comment>
<comment type="similarity">
    <text evidence="2">Belongs to the zinc-containing alcohol dehydrogenase family.</text>
</comment>
<dbReference type="RefSeq" id="WP_059032234.1">
    <property type="nucleotide sequence ID" value="NZ_DF977000.1"/>
</dbReference>